<feature type="transmembrane region" description="Helical" evidence="8">
    <location>
        <begin position="98"/>
        <end position="115"/>
    </location>
</feature>
<feature type="transmembrane region" description="Helical" evidence="8">
    <location>
        <begin position="6"/>
        <end position="23"/>
    </location>
</feature>
<keyword evidence="5 8" id="KW-0812">Transmembrane</keyword>
<dbReference type="PANTHER" id="PTHR30269">
    <property type="entry name" value="TRANSMEMBRANE PROTEIN YFCA"/>
    <property type="match status" value="1"/>
</dbReference>
<gene>
    <name evidence="9" type="ORF">RCG00_03650</name>
</gene>
<evidence type="ECO:0000256" key="7">
    <source>
        <dbReference type="ARBA" id="ARBA00023136"/>
    </source>
</evidence>
<evidence type="ECO:0000256" key="8">
    <source>
        <dbReference type="RuleBase" id="RU363041"/>
    </source>
</evidence>
<feature type="transmembrane region" description="Helical" evidence="8">
    <location>
        <begin position="223"/>
        <end position="243"/>
    </location>
</feature>
<keyword evidence="3" id="KW-0813">Transport</keyword>
<keyword evidence="4 8" id="KW-1003">Cell membrane</keyword>
<comment type="subcellular location">
    <subcellularLocation>
        <location evidence="1 8">Cell membrane</location>
        <topology evidence="1 8">Multi-pass membrane protein</topology>
    </subcellularLocation>
</comment>
<keyword evidence="6 8" id="KW-1133">Transmembrane helix</keyword>
<keyword evidence="7 8" id="KW-0472">Membrane</keyword>
<dbReference type="RefSeq" id="WP_308872096.1">
    <property type="nucleotide sequence ID" value="NZ_CP133217.1"/>
</dbReference>
<organism evidence="9">
    <name type="scientific">Thiothrix subterranea</name>
    <dbReference type="NCBI Taxonomy" id="2735563"/>
    <lineage>
        <taxon>Bacteria</taxon>
        <taxon>Pseudomonadati</taxon>
        <taxon>Pseudomonadota</taxon>
        <taxon>Gammaproteobacteria</taxon>
        <taxon>Thiotrichales</taxon>
        <taxon>Thiotrichaceae</taxon>
        <taxon>Thiothrix</taxon>
    </lineage>
</organism>
<feature type="transmembrane region" description="Helical" evidence="8">
    <location>
        <begin position="127"/>
        <end position="153"/>
    </location>
</feature>
<dbReference type="Proteomes" id="UP001229862">
    <property type="component" value="Chromosome"/>
</dbReference>
<name>A0AA51R253_9GAMM</name>
<dbReference type="PANTHER" id="PTHR30269:SF37">
    <property type="entry name" value="MEMBRANE TRANSPORTER PROTEIN"/>
    <property type="match status" value="1"/>
</dbReference>
<reference evidence="9" key="1">
    <citation type="submission" date="2023-08" db="EMBL/GenBank/DDBJ databases">
        <title>New molecular markers tilS and rpoB for phylogenetic and monitoring studies of the genus Thiothrix biodiversity.</title>
        <authorList>
            <person name="Ravin N.V."/>
            <person name="Smolyakov D."/>
            <person name="Markov N.D."/>
            <person name="Beletsky A.V."/>
            <person name="Mardanov A.V."/>
            <person name="Rudenko T.S."/>
            <person name="Grabovich M.Y."/>
        </authorList>
    </citation>
    <scope>NUCLEOTIDE SEQUENCE</scope>
    <source>
        <strain evidence="9">DNT52</strain>
    </source>
</reference>
<evidence type="ECO:0000256" key="6">
    <source>
        <dbReference type="ARBA" id="ARBA00022989"/>
    </source>
</evidence>
<proteinExistence type="inferred from homology"/>
<comment type="similarity">
    <text evidence="2 8">Belongs to the 4-toluene sulfonate uptake permease (TSUP) (TC 2.A.102) family.</text>
</comment>
<dbReference type="Pfam" id="PF01925">
    <property type="entry name" value="TauE"/>
    <property type="match status" value="1"/>
</dbReference>
<dbReference type="InterPro" id="IPR052017">
    <property type="entry name" value="TSUP"/>
</dbReference>
<evidence type="ECO:0000256" key="2">
    <source>
        <dbReference type="ARBA" id="ARBA00009142"/>
    </source>
</evidence>
<feature type="transmembrane region" description="Helical" evidence="8">
    <location>
        <begin position="165"/>
        <end position="187"/>
    </location>
</feature>
<dbReference type="GO" id="GO:0005886">
    <property type="term" value="C:plasma membrane"/>
    <property type="evidence" value="ECO:0007669"/>
    <property type="project" value="UniProtKB-SubCell"/>
</dbReference>
<feature type="transmembrane region" description="Helical" evidence="8">
    <location>
        <begin position="71"/>
        <end position="91"/>
    </location>
</feature>
<feature type="transmembrane region" description="Helical" evidence="8">
    <location>
        <begin position="193"/>
        <end position="211"/>
    </location>
</feature>
<sequence>MEVWQYAAATAIVVLAYFIRGIAGFGSGLIAVPLLALFLPLTFVVPLILLLDFTASLVMGGLDLQRVQWREVGMLIPFSLIGVIVGTQLLVNLPLTPMLLILAAFIFVFAVRSLLNLKGEKPVSAWWAIPASFTGGTVGGLFGTGGPPYVIYLNHRIQDKTLLRATFSALFFIEGAVRIATFFIAGLLMAQTVWWNALFALPLMLGALWLGGHVHTGLTQAHMTRLIGVLLLLASVSLTLKALS</sequence>
<feature type="transmembrane region" description="Helical" evidence="8">
    <location>
        <begin position="30"/>
        <end position="51"/>
    </location>
</feature>
<dbReference type="AlphaFoldDB" id="A0AA51R253"/>
<dbReference type="InterPro" id="IPR002781">
    <property type="entry name" value="TM_pro_TauE-like"/>
</dbReference>
<protein>
    <recommendedName>
        <fullName evidence="8">Probable membrane transporter protein</fullName>
    </recommendedName>
</protein>
<evidence type="ECO:0000256" key="3">
    <source>
        <dbReference type="ARBA" id="ARBA00022448"/>
    </source>
</evidence>
<evidence type="ECO:0000313" key="9">
    <source>
        <dbReference type="EMBL" id="WML87459.1"/>
    </source>
</evidence>
<evidence type="ECO:0000256" key="1">
    <source>
        <dbReference type="ARBA" id="ARBA00004651"/>
    </source>
</evidence>
<accession>A0AA51R253</accession>
<evidence type="ECO:0000256" key="5">
    <source>
        <dbReference type="ARBA" id="ARBA00022692"/>
    </source>
</evidence>
<evidence type="ECO:0000256" key="4">
    <source>
        <dbReference type="ARBA" id="ARBA00022475"/>
    </source>
</evidence>
<dbReference type="EMBL" id="CP133217">
    <property type="protein sequence ID" value="WML87459.1"/>
    <property type="molecule type" value="Genomic_DNA"/>
</dbReference>